<comment type="caution">
    <text evidence="9">The sequence shown here is derived from an EMBL/GenBank/DDBJ whole genome shotgun (WGS) entry which is preliminary data.</text>
</comment>
<dbReference type="GO" id="GO:0055085">
    <property type="term" value="P:transmembrane transport"/>
    <property type="evidence" value="ECO:0007669"/>
    <property type="project" value="InterPro"/>
</dbReference>
<name>A0A2G6PF59_9GAMM</name>
<feature type="transmembrane region" description="Helical" evidence="7">
    <location>
        <begin position="313"/>
        <end position="338"/>
    </location>
</feature>
<accession>A0A2G6PF59</accession>
<feature type="transmembrane region" description="Helical" evidence="7">
    <location>
        <begin position="428"/>
        <end position="448"/>
    </location>
</feature>
<comment type="subcellular location">
    <subcellularLocation>
        <location evidence="1 7">Cell membrane</location>
        <topology evidence="1 7">Multi-pass membrane protein</topology>
    </subcellularLocation>
</comment>
<feature type="transmembrane region" description="Helical" evidence="7">
    <location>
        <begin position="264"/>
        <end position="282"/>
    </location>
</feature>
<evidence type="ECO:0000259" key="8">
    <source>
        <dbReference type="PROSITE" id="PS50928"/>
    </source>
</evidence>
<keyword evidence="6 7" id="KW-0472">Membrane</keyword>
<evidence type="ECO:0000256" key="6">
    <source>
        <dbReference type="ARBA" id="ARBA00023136"/>
    </source>
</evidence>
<dbReference type="PANTHER" id="PTHR30183">
    <property type="entry name" value="MOLYBDENUM TRANSPORT SYSTEM PERMEASE PROTEIN MODB"/>
    <property type="match status" value="1"/>
</dbReference>
<organism evidence="9 10">
    <name type="scientific">Candidatus Contendibacter odensensis</name>
    <dbReference type="NCBI Taxonomy" id="1400860"/>
    <lineage>
        <taxon>Bacteria</taxon>
        <taxon>Pseudomonadati</taxon>
        <taxon>Pseudomonadota</taxon>
        <taxon>Gammaproteobacteria</taxon>
        <taxon>Candidatus Competibacteraceae</taxon>
        <taxon>Candidatus Contendibacter</taxon>
    </lineage>
</organism>
<evidence type="ECO:0000256" key="1">
    <source>
        <dbReference type="ARBA" id="ARBA00004651"/>
    </source>
</evidence>
<protein>
    <submittedName>
        <fullName evidence="9">Iron ABC transporter permease</fullName>
    </submittedName>
</protein>
<comment type="similarity">
    <text evidence="7">Belongs to the binding-protein-dependent transport system permease family.</text>
</comment>
<keyword evidence="3" id="KW-1003">Cell membrane</keyword>
<feature type="transmembrane region" description="Helical" evidence="7">
    <location>
        <begin position="168"/>
        <end position="189"/>
    </location>
</feature>
<proteinExistence type="inferred from homology"/>
<dbReference type="FunFam" id="1.10.3720.10:FF:000088">
    <property type="entry name" value="Iron(III) ABC transporter, permease protein"/>
    <property type="match status" value="1"/>
</dbReference>
<evidence type="ECO:0000256" key="2">
    <source>
        <dbReference type="ARBA" id="ARBA00022448"/>
    </source>
</evidence>
<keyword evidence="2 7" id="KW-0813">Transport</keyword>
<feature type="transmembrane region" description="Helical" evidence="7">
    <location>
        <begin position="81"/>
        <end position="103"/>
    </location>
</feature>
<sequence>MANPHQRFDKNVVSELSTTGSLLSRFKNKVSVNRWTALVVGIASILALPVLALFTIALQPAGEVWRHLINTVFIDYVTHSLVLMLSVGLGTLLIGVPTAWWVSTREFPGRQTFEWMLLLPMAMPAYIIAYTYTGLLDFAGPVQTGLRELFGWTRQDYSFPAIRSLPGAILMLSLVLYPYVYLLARAAFLDQSVGAQEVGRTLGAGPWRRFYALALPLARPSLIAGVSLVQMEALADYGTVQYFGVSTFTTGIFRVWFGMGDGTAAAQLASVLLMFIFVLLLFERLSRQRVRFHHTGNRQPHLQRLPLMGMWKWLAVLGCALPILFGFLIPAGQLIIWAMYTAPEVVDERFLRLLSNSVFLALGAALLILLLALLLAYGQRLRPHTMAVRFAVRGAGLGYAVPGTVLAIGVMLPFAAIDQHIDTWARDWLGISTGLLLSGTLIALLFAYTVRFLPIALHGVEAGLTRIRPSMDDAARSLGATPRAVLQRVHVPILRTSLLTALLLVFVDVLKELPATLVLRPFNFNTLAVRTFELASDERLADSASFALAIVLAGIGPVILLSRAISQAKPGHDSFS</sequence>
<dbReference type="Pfam" id="PF00528">
    <property type="entry name" value="BPD_transp_1"/>
    <property type="match status" value="1"/>
</dbReference>
<feature type="domain" description="ABC transmembrane type-1" evidence="8">
    <location>
        <begin position="354"/>
        <end position="563"/>
    </location>
</feature>
<dbReference type="EMBL" id="PDTV01000007">
    <property type="protein sequence ID" value="PIE83185.1"/>
    <property type="molecule type" value="Genomic_DNA"/>
</dbReference>
<dbReference type="InterPro" id="IPR000515">
    <property type="entry name" value="MetI-like"/>
</dbReference>
<keyword evidence="5 7" id="KW-1133">Transmembrane helix</keyword>
<feature type="transmembrane region" description="Helical" evidence="7">
    <location>
        <begin position="115"/>
        <end position="133"/>
    </location>
</feature>
<feature type="domain" description="ABC transmembrane type-1" evidence="8">
    <location>
        <begin position="77"/>
        <end position="283"/>
    </location>
</feature>
<evidence type="ECO:0000256" key="4">
    <source>
        <dbReference type="ARBA" id="ARBA00022692"/>
    </source>
</evidence>
<feature type="transmembrane region" description="Helical" evidence="7">
    <location>
        <begin position="35"/>
        <end position="61"/>
    </location>
</feature>
<dbReference type="AlphaFoldDB" id="A0A2G6PF59"/>
<dbReference type="InterPro" id="IPR035906">
    <property type="entry name" value="MetI-like_sf"/>
</dbReference>
<dbReference type="PROSITE" id="PS50928">
    <property type="entry name" value="ABC_TM1"/>
    <property type="match status" value="2"/>
</dbReference>
<evidence type="ECO:0000256" key="7">
    <source>
        <dbReference type="RuleBase" id="RU363032"/>
    </source>
</evidence>
<evidence type="ECO:0000256" key="3">
    <source>
        <dbReference type="ARBA" id="ARBA00022475"/>
    </source>
</evidence>
<reference evidence="9 10" key="1">
    <citation type="submission" date="2017-10" db="EMBL/GenBank/DDBJ databases">
        <title>Novel microbial diversity and functional potential in the marine mammal oral microbiome.</title>
        <authorList>
            <person name="Dudek N.K."/>
            <person name="Sun C.L."/>
            <person name="Burstein D."/>
            <person name="Kantor R.S."/>
            <person name="Aliaga Goltsman D.S."/>
            <person name="Bik E.M."/>
            <person name="Thomas B.C."/>
            <person name="Banfield J.F."/>
            <person name="Relman D.A."/>
        </authorList>
    </citation>
    <scope>NUCLEOTIDE SEQUENCE [LARGE SCALE GENOMIC DNA]</scope>
    <source>
        <strain evidence="9">DOLJORAL78_50_517</strain>
    </source>
</reference>
<evidence type="ECO:0000313" key="10">
    <source>
        <dbReference type="Proteomes" id="UP000229278"/>
    </source>
</evidence>
<feature type="transmembrane region" description="Helical" evidence="7">
    <location>
        <begin position="390"/>
        <end position="416"/>
    </location>
</feature>
<dbReference type="Proteomes" id="UP000229278">
    <property type="component" value="Unassembled WGS sequence"/>
</dbReference>
<gene>
    <name evidence="9" type="ORF">CSA09_03630</name>
</gene>
<dbReference type="GO" id="GO:0005886">
    <property type="term" value="C:plasma membrane"/>
    <property type="evidence" value="ECO:0007669"/>
    <property type="project" value="UniProtKB-SubCell"/>
</dbReference>
<feature type="transmembrane region" description="Helical" evidence="7">
    <location>
        <begin position="358"/>
        <end position="378"/>
    </location>
</feature>
<dbReference type="Gene3D" id="1.10.3720.10">
    <property type="entry name" value="MetI-like"/>
    <property type="match status" value="2"/>
</dbReference>
<dbReference type="CDD" id="cd06261">
    <property type="entry name" value="TM_PBP2"/>
    <property type="match status" value="2"/>
</dbReference>
<evidence type="ECO:0000313" key="9">
    <source>
        <dbReference type="EMBL" id="PIE83185.1"/>
    </source>
</evidence>
<feature type="transmembrane region" description="Helical" evidence="7">
    <location>
        <begin position="544"/>
        <end position="562"/>
    </location>
</feature>
<dbReference type="PANTHER" id="PTHR30183:SF2">
    <property type="entry name" value="IRON UTILIZATION PROTEIN"/>
    <property type="match status" value="1"/>
</dbReference>
<keyword evidence="4 7" id="KW-0812">Transmembrane</keyword>
<evidence type="ECO:0000256" key="5">
    <source>
        <dbReference type="ARBA" id="ARBA00022989"/>
    </source>
</evidence>
<feature type="transmembrane region" description="Helical" evidence="7">
    <location>
        <begin position="210"/>
        <end position="229"/>
    </location>
</feature>
<dbReference type="SUPFAM" id="SSF161098">
    <property type="entry name" value="MetI-like"/>
    <property type="match status" value="2"/>
</dbReference>